<proteinExistence type="predicted"/>
<evidence type="ECO:0000313" key="3">
    <source>
        <dbReference type="Proteomes" id="UP000008064"/>
    </source>
</evidence>
<name>F8P9R8_SERL9</name>
<gene>
    <name evidence="2" type="ORF">SERLADRAFT_477933</name>
</gene>
<keyword evidence="1" id="KW-0812">Transmembrane</keyword>
<dbReference type="EMBL" id="GL945441">
    <property type="protein sequence ID" value="EGO20397.1"/>
    <property type="molecule type" value="Genomic_DNA"/>
</dbReference>
<reference evidence="3" key="1">
    <citation type="journal article" date="2011" name="Science">
        <title>The plant cell wall-decomposing machinery underlies the functional diversity of forest fungi.</title>
        <authorList>
            <person name="Eastwood D.C."/>
            <person name="Floudas D."/>
            <person name="Binder M."/>
            <person name="Majcherczyk A."/>
            <person name="Schneider P."/>
            <person name="Aerts A."/>
            <person name="Asiegbu F.O."/>
            <person name="Baker S.E."/>
            <person name="Barry K."/>
            <person name="Bendiksby M."/>
            <person name="Blumentritt M."/>
            <person name="Coutinho P.M."/>
            <person name="Cullen D."/>
            <person name="de Vries R.P."/>
            <person name="Gathman A."/>
            <person name="Goodell B."/>
            <person name="Henrissat B."/>
            <person name="Ihrmark K."/>
            <person name="Kauserud H."/>
            <person name="Kohler A."/>
            <person name="LaButti K."/>
            <person name="Lapidus A."/>
            <person name="Lavin J.L."/>
            <person name="Lee Y.-H."/>
            <person name="Lindquist E."/>
            <person name="Lilly W."/>
            <person name="Lucas S."/>
            <person name="Morin E."/>
            <person name="Murat C."/>
            <person name="Oguiza J.A."/>
            <person name="Park J."/>
            <person name="Pisabarro A.G."/>
            <person name="Riley R."/>
            <person name="Rosling A."/>
            <person name="Salamov A."/>
            <person name="Schmidt O."/>
            <person name="Schmutz J."/>
            <person name="Skrede I."/>
            <person name="Stenlid J."/>
            <person name="Wiebenga A."/>
            <person name="Xie X."/>
            <person name="Kuees U."/>
            <person name="Hibbett D.S."/>
            <person name="Hoffmeister D."/>
            <person name="Hoegberg N."/>
            <person name="Martin F."/>
            <person name="Grigoriev I.V."/>
            <person name="Watkinson S.C."/>
        </authorList>
    </citation>
    <scope>NUCLEOTIDE SEQUENCE [LARGE SCALE GENOMIC DNA]</scope>
    <source>
        <strain evidence="3">S7.9</strain>
    </source>
</reference>
<sequence>MVPSARSPLLDILWQDGIMYFIVLLATSLINIFLILEQPTPQIGIASMDLQTCLHSMLSTRSVLHLASLNPNVEDISSIHTCATTANFTTNIDFVEVGAQGQSESDMSNHVEMLPQC</sequence>
<dbReference type="RefSeq" id="XP_007323142.1">
    <property type="nucleotide sequence ID" value="XM_007323080.1"/>
</dbReference>
<dbReference type="Proteomes" id="UP000008064">
    <property type="component" value="Unassembled WGS sequence"/>
</dbReference>
<organism evidence="3">
    <name type="scientific">Serpula lacrymans var. lacrymans (strain S7.9)</name>
    <name type="common">Dry rot fungus</name>
    <dbReference type="NCBI Taxonomy" id="578457"/>
    <lineage>
        <taxon>Eukaryota</taxon>
        <taxon>Fungi</taxon>
        <taxon>Dikarya</taxon>
        <taxon>Basidiomycota</taxon>
        <taxon>Agaricomycotina</taxon>
        <taxon>Agaricomycetes</taxon>
        <taxon>Agaricomycetidae</taxon>
        <taxon>Boletales</taxon>
        <taxon>Coniophorineae</taxon>
        <taxon>Serpulaceae</taxon>
        <taxon>Serpula</taxon>
    </lineage>
</organism>
<dbReference type="KEGG" id="sla:SERLADRAFT_477933"/>
<keyword evidence="1" id="KW-1133">Transmembrane helix</keyword>
<dbReference type="AlphaFoldDB" id="F8P9R8"/>
<dbReference type="OrthoDB" id="2940333at2759"/>
<feature type="transmembrane region" description="Helical" evidence="1">
    <location>
        <begin position="17"/>
        <end position="36"/>
    </location>
</feature>
<accession>F8P9R8</accession>
<dbReference type="GeneID" id="18821094"/>
<keyword evidence="1" id="KW-0472">Membrane</keyword>
<protein>
    <submittedName>
        <fullName evidence="2">Uncharacterized protein</fullName>
    </submittedName>
</protein>
<dbReference type="HOGENOM" id="CLU_2086251_0_0_1"/>
<evidence type="ECO:0000313" key="2">
    <source>
        <dbReference type="EMBL" id="EGO20397.1"/>
    </source>
</evidence>
<evidence type="ECO:0000256" key="1">
    <source>
        <dbReference type="SAM" id="Phobius"/>
    </source>
</evidence>